<dbReference type="Proteomes" id="UP001221924">
    <property type="component" value="Unassembled WGS sequence"/>
</dbReference>
<proteinExistence type="predicted"/>
<gene>
    <name evidence="1" type="ORF">PZH42_30005</name>
</gene>
<dbReference type="AlphaFoldDB" id="A0AAW6MB51"/>
<reference evidence="1" key="1">
    <citation type="submission" date="2023-03" db="EMBL/GenBank/DDBJ databases">
        <title>DFI Biobank Strains.</title>
        <authorList>
            <person name="Mostad J."/>
            <person name="Paddock L."/>
            <person name="Medina S."/>
            <person name="Waligurski E."/>
            <person name="Barat B."/>
            <person name="Smith R."/>
            <person name="Burgo V."/>
            <person name="Metcalfe C."/>
            <person name="Woodson C."/>
            <person name="Sundararajan A."/>
            <person name="Ramaswamy R."/>
            <person name="Lin H."/>
            <person name="Pamer E.G."/>
        </authorList>
    </citation>
    <scope>NUCLEOTIDE SEQUENCE</scope>
    <source>
        <strain evidence="1">DFI.9.5</strain>
    </source>
</reference>
<dbReference type="EMBL" id="JARFID010000857">
    <property type="protein sequence ID" value="MDE8698200.1"/>
    <property type="molecule type" value="Genomic_DNA"/>
</dbReference>
<sequence length="69" mass="7770">LVYQNGLRQDYNASVSGKTARTNYYVSVGYTNNDGIVVGDQFRASRSRVNLDTEITKWLNIGLNAQFVH</sequence>
<organism evidence="1 2">
    <name type="scientific">Bacteroides cellulosilyticus</name>
    <dbReference type="NCBI Taxonomy" id="246787"/>
    <lineage>
        <taxon>Bacteria</taxon>
        <taxon>Pseudomonadati</taxon>
        <taxon>Bacteroidota</taxon>
        <taxon>Bacteroidia</taxon>
        <taxon>Bacteroidales</taxon>
        <taxon>Bacteroidaceae</taxon>
        <taxon>Bacteroides</taxon>
    </lineage>
</organism>
<evidence type="ECO:0000313" key="2">
    <source>
        <dbReference type="Proteomes" id="UP001221924"/>
    </source>
</evidence>
<accession>A0AAW6MB51</accession>
<feature type="non-terminal residue" evidence="1">
    <location>
        <position position="1"/>
    </location>
</feature>
<dbReference type="RefSeq" id="WP_275203134.1">
    <property type="nucleotide sequence ID" value="NZ_JARFID010000857.1"/>
</dbReference>
<protein>
    <submittedName>
        <fullName evidence="1">Uncharacterized protein</fullName>
    </submittedName>
</protein>
<evidence type="ECO:0000313" key="1">
    <source>
        <dbReference type="EMBL" id="MDE8698200.1"/>
    </source>
</evidence>
<name>A0AAW6MB51_9BACE</name>
<comment type="caution">
    <text evidence="1">The sequence shown here is derived from an EMBL/GenBank/DDBJ whole genome shotgun (WGS) entry which is preliminary data.</text>
</comment>
<dbReference type="SUPFAM" id="SSF56935">
    <property type="entry name" value="Porins"/>
    <property type="match status" value="1"/>
</dbReference>